<feature type="transmembrane region" description="Helical" evidence="6">
    <location>
        <begin position="44"/>
        <end position="63"/>
    </location>
</feature>
<evidence type="ECO:0000256" key="3">
    <source>
        <dbReference type="ARBA" id="ARBA00022692"/>
    </source>
</evidence>
<keyword evidence="3 6" id="KW-0812">Transmembrane</keyword>
<comment type="caution">
    <text evidence="7">The sequence shown here is derived from an EMBL/GenBank/DDBJ whole genome shotgun (WGS) entry which is preliminary data.</text>
</comment>
<proteinExistence type="predicted"/>
<reference evidence="7 8" key="1">
    <citation type="submission" date="2024-02" db="EMBL/GenBank/DDBJ databases">
        <title>First draft genome assembly of two strains of Seiridium cardinale.</title>
        <authorList>
            <person name="Emiliani G."/>
            <person name="Scali E."/>
        </authorList>
    </citation>
    <scope>NUCLEOTIDE SEQUENCE [LARGE SCALE GENOMIC DNA]</scope>
    <source>
        <strain evidence="7 8">BM-138-000479</strain>
    </source>
</reference>
<protein>
    <submittedName>
        <fullName evidence="7">Major facilitator superfamily domain, general substrate transporter</fullName>
    </submittedName>
</protein>
<dbReference type="PANTHER" id="PTHR23501">
    <property type="entry name" value="MAJOR FACILITATOR SUPERFAMILY"/>
    <property type="match status" value="1"/>
</dbReference>
<evidence type="ECO:0000256" key="2">
    <source>
        <dbReference type="ARBA" id="ARBA00022448"/>
    </source>
</evidence>
<keyword evidence="8" id="KW-1185">Reference proteome</keyword>
<evidence type="ECO:0000256" key="5">
    <source>
        <dbReference type="ARBA" id="ARBA00023136"/>
    </source>
</evidence>
<feature type="transmembrane region" description="Helical" evidence="6">
    <location>
        <begin position="75"/>
        <end position="94"/>
    </location>
</feature>
<keyword evidence="5 6" id="KW-0472">Membrane</keyword>
<dbReference type="PANTHER" id="PTHR23501:SF177">
    <property type="entry name" value="MAJOR FACILITATOR SUPERFAMILY (MFS) PROFILE DOMAIN-CONTAINING PROTEIN-RELATED"/>
    <property type="match status" value="1"/>
</dbReference>
<sequence length="144" mass="15900">MLEHEHSKPDSDPPPYSSAYFLTISVFSSFSGYLYNYYNGKYVFLAAAVIAATARNSIALIVGRARTLHEVILRLGFPGLIAIAASLICLTLALQWGETRKSRSDGSVIACLVLWILLTVAFVGVEIYRATTPRHRPFSADFIE</sequence>
<evidence type="ECO:0000256" key="6">
    <source>
        <dbReference type="SAM" id="Phobius"/>
    </source>
</evidence>
<dbReference type="Proteomes" id="UP001465668">
    <property type="component" value="Unassembled WGS sequence"/>
</dbReference>
<evidence type="ECO:0000256" key="1">
    <source>
        <dbReference type="ARBA" id="ARBA00004141"/>
    </source>
</evidence>
<evidence type="ECO:0000256" key="4">
    <source>
        <dbReference type="ARBA" id="ARBA00022989"/>
    </source>
</evidence>
<feature type="transmembrane region" description="Helical" evidence="6">
    <location>
        <begin position="20"/>
        <end position="38"/>
    </location>
</feature>
<comment type="subcellular location">
    <subcellularLocation>
        <location evidence="1">Membrane</location>
        <topology evidence="1">Multi-pass membrane protein</topology>
    </subcellularLocation>
</comment>
<keyword evidence="2" id="KW-0813">Transport</keyword>
<feature type="transmembrane region" description="Helical" evidence="6">
    <location>
        <begin position="106"/>
        <end position="128"/>
    </location>
</feature>
<evidence type="ECO:0000313" key="7">
    <source>
        <dbReference type="EMBL" id="KAK9781167.1"/>
    </source>
</evidence>
<keyword evidence="4 6" id="KW-1133">Transmembrane helix</keyword>
<name>A0ABR2Y512_9PEZI</name>
<gene>
    <name evidence="7" type="ORF">SCAR479_04988</name>
</gene>
<evidence type="ECO:0000313" key="8">
    <source>
        <dbReference type="Proteomes" id="UP001465668"/>
    </source>
</evidence>
<accession>A0ABR2Y512</accession>
<dbReference type="EMBL" id="JARVKM010000004">
    <property type="protein sequence ID" value="KAK9781167.1"/>
    <property type="molecule type" value="Genomic_DNA"/>
</dbReference>
<organism evidence="7 8">
    <name type="scientific">Seiridium cardinale</name>
    <dbReference type="NCBI Taxonomy" id="138064"/>
    <lineage>
        <taxon>Eukaryota</taxon>
        <taxon>Fungi</taxon>
        <taxon>Dikarya</taxon>
        <taxon>Ascomycota</taxon>
        <taxon>Pezizomycotina</taxon>
        <taxon>Sordariomycetes</taxon>
        <taxon>Xylariomycetidae</taxon>
        <taxon>Amphisphaeriales</taxon>
        <taxon>Sporocadaceae</taxon>
        <taxon>Seiridium</taxon>
    </lineage>
</organism>